<name>A0A550CW36_9AGAR</name>
<proteinExistence type="predicted"/>
<accession>A0A550CW36</accession>
<dbReference type="EMBL" id="VDMD01000001">
    <property type="protein sequence ID" value="TRM68999.1"/>
    <property type="molecule type" value="Genomic_DNA"/>
</dbReference>
<dbReference type="Proteomes" id="UP000320762">
    <property type="component" value="Unassembled WGS sequence"/>
</dbReference>
<organism evidence="1 2">
    <name type="scientific">Schizophyllum amplum</name>
    <dbReference type="NCBI Taxonomy" id="97359"/>
    <lineage>
        <taxon>Eukaryota</taxon>
        <taxon>Fungi</taxon>
        <taxon>Dikarya</taxon>
        <taxon>Basidiomycota</taxon>
        <taxon>Agaricomycotina</taxon>
        <taxon>Agaricomycetes</taxon>
        <taxon>Agaricomycetidae</taxon>
        <taxon>Agaricales</taxon>
        <taxon>Schizophyllaceae</taxon>
        <taxon>Schizophyllum</taxon>
    </lineage>
</organism>
<keyword evidence="2" id="KW-1185">Reference proteome</keyword>
<dbReference type="AlphaFoldDB" id="A0A550CW36"/>
<comment type="caution">
    <text evidence="1">The sequence shown here is derived from an EMBL/GenBank/DDBJ whole genome shotgun (WGS) entry which is preliminary data.</text>
</comment>
<evidence type="ECO:0000313" key="1">
    <source>
        <dbReference type="EMBL" id="TRM68999.1"/>
    </source>
</evidence>
<gene>
    <name evidence="1" type="ORF">BD626DRAFT_472593</name>
</gene>
<reference evidence="1 2" key="1">
    <citation type="journal article" date="2019" name="New Phytol.">
        <title>Comparative genomics reveals unique wood-decay strategies and fruiting body development in the Schizophyllaceae.</title>
        <authorList>
            <person name="Almasi E."/>
            <person name="Sahu N."/>
            <person name="Krizsan K."/>
            <person name="Balint B."/>
            <person name="Kovacs G.M."/>
            <person name="Kiss B."/>
            <person name="Cseklye J."/>
            <person name="Drula E."/>
            <person name="Henrissat B."/>
            <person name="Nagy I."/>
            <person name="Chovatia M."/>
            <person name="Adam C."/>
            <person name="LaButti K."/>
            <person name="Lipzen A."/>
            <person name="Riley R."/>
            <person name="Grigoriev I.V."/>
            <person name="Nagy L.G."/>
        </authorList>
    </citation>
    <scope>NUCLEOTIDE SEQUENCE [LARGE SCALE GENOMIC DNA]</scope>
    <source>
        <strain evidence="1 2">NL-1724</strain>
    </source>
</reference>
<evidence type="ECO:0000313" key="2">
    <source>
        <dbReference type="Proteomes" id="UP000320762"/>
    </source>
</evidence>
<protein>
    <submittedName>
        <fullName evidence="1">Uncharacterized protein</fullName>
    </submittedName>
</protein>
<sequence length="58" mass="6406">MLPRRRQPPTIRSEWPSCWANVAHITPGPAKLPSLAGTTRMQVCHPTSTSLLHLSVYG</sequence>